<evidence type="ECO:0000313" key="5">
    <source>
        <dbReference type="EMBL" id="MCW3788215.1"/>
    </source>
</evidence>
<dbReference type="EMBL" id="JAPDPJ010000046">
    <property type="protein sequence ID" value="MCW3788215.1"/>
    <property type="molecule type" value="Genomic_DNA"/>
</dbReference>
<dbReference type="PROSITE" id="PS51898">
    <property type="entry name" value="TYR_RECOMBINASE"/>
    <property type="match status" value="1"/>
</dbReference>
<dbReference type="CDD" id="cd01185">
    <property type="entry name" value="INTN1_C_like"/>
    <property type="match status" value="1"/>
</dbReference>
<dbReference type="Pfam" id="PF17293">
    <property type="entry name" value="Arm-DNA-bind_5"/>
    <property type="match status" value="1"/>
</dbReference>
<dbReference type="RefSeq" id="WP_301191776.1">
    <property type="nucleotide sequence ID" value="NZ_JAPDPJ010000046.1"/>
</dbReference>
<dbReference type="GO" id="GO:0015074">
    <property type="term" value="P:DNA integration"/>
    <property type="evidence" value="ECO:0007669"/>
    <property type="project" value="InterPro"/>
</dbReference>
<dbReference type="InterPro" id="IPR002104">
    <property type="entry name" value="Integrase_catalytic"/>
</dbReference>
<keyword evidence="3" id="KW-0233">DNA recombination</keyword>
<dbReference type="Pfam" id="PF00589">
    <property type="entry name" value="Phage_integrase"/>
    <property type="match status" value="1"/>
</dbReference>
<evidence type="ECO:0000259" key="4">
    <source>
        <dbReference type="PROSITE" id="PS51898"/>
    </source>
</evidence>
<dbReference type="Pfam" id="PF13102">
    <property type="entry name" value="Phage_int_SAM_5"/>
    <property type="match status" value="1"/>
</dbReference>
<dbReference type="AlphaFoldDB" id="A0AAE3M7Y6"/>
<dbReference type="PANTHER" id="PTHR30349">
    <property type="entry name" value="PHAGE INTEGRASE-RELATED"/>
    <property type="match status" value="1"/>
</dbReference>
<feature type="domain" description="Tyr recombinase" evidence="4">
    <location>
        <begin position="222"/>
        <end position="403"/>
    </location>
</feature>
<dbReference type="GO" id="GO:0003677">
    <property type="term" value="F:DNA binding"/>
    <property type="evidence" value="ECO:0007669"/>
    <property type="project" value="UniProtKB-KW"/>
</dbReference>
<evidence type="ECO:0000313" key="6">
    <source>
        <dbReference type="Proteomes" id="UP001209229"/>
    </source>
</evidence>
<accession>A0AAE3M7Y6</accession>
<reference evidence="5" key="1">
    <citation type="submission" date="2022-10" db="EMBL/GenBank/DDBJ databases">
        <authorList>
            <person name="Yu W.X."/>
        </authorList>
    </citation>
    <scope>NUCLEOTIDE SEQUENCE</scope>
    <source>
        <strain evidence="5">AAT</strain>
    </source>
</reference>
<name>A0AAE3M7Y6_9BACT</name>
<dbReference type="InterPro" id="IPR013762">
    <property type="entry name" value="Integrase-like_cat_sf"/>
</dbReference>
<keyword evidence="6" id="KW-1185">Reference proteome</keyword>
<evidence type="ECO:0000256" key="2">
    <source>
        <dbReference type="ARBA" id="ARBA00023125"/>
    </source>
</evidence>
<dbReference type="SUPFAM" id="SSF56349">
    <property type="entry name" value="DNA breaking-rejoining enzymes"/>
    <property type="match status" value="1"/>
</dbReference>
<organism evidence="5 6">
    <name type="scientific">Plebeiibacterium sediminum</name>
    <dbReference type="NCBI Taxonomy" id="2992112"/>
    <lineage>
        <taxon>Bacteria</taxon>
        <taxon>Pseudomonadati</taxon>
        <taxon>Bacteroidota</taxon>
        <taxon>Bacteroidia</taxon>
        <taxon>Marinilabiliales</taxon>
        <taxon>Marinilabiliaceae</taxon>
        <taxon>Plebeiibacterium</taxon>
    </lineage>
</organism>
<evidence type="ECO:0000256" key="1">
    <source>
        <dbReference type="ARBA" id="ARBA00008857"/>
    </source>
</evidence>
<dbReference type="Proteomes" id="UP001209229">
    <property type="component" value="Unassembled WGS sequence"/>
</dbReference>
<dbReference type="InterPro" id="IPR010998">
    <property type="entry name" value="Integrase_recombinase_N"/>
</dbReference>
<keyword evidence="2" id="KW-0238">DNA-binding</keyword>
<evidence type="ECO:0000256" key="3">
    <source>
        <dbReference type="ARBA" id="ARBA00023172"/>
    </source>
</evidence>
<dbReference type="InterPro" id="IPR011010">
    <property type="entry name" value="DNA_brk_join_enz"/>
</dbReference>
<protein>
    <submittedName>
        <fullName evidence="5">Site-specific integrase</fullName>
    </submittedName>
</protein>
<dbReference type="InterPro" id="IPR050090">
    <property type="entry name" value="Tyrosine_recombinase_XerCD"/>
</dbReference>
<dbReference type="InterPro" id="IPR025269">
    <property type="entry name" value="SAM-like_dom"/>
</dbReference>
<comment type="similarity">
    <text evidence="1">Belongs to the 'phage' integrase family.</text>
</comment>
<gene>
    <name evidence="5" type="ORF">OM075_17220</name>
</gene>
<dbReference type="Gene3D" id="1.10.443.10">
    <property type="entry name" value="Intergrase catalytic core"/>
    <property type="match status" value="1"/>
</dbReference>
<proteinExistence type="inferred from homology"/>
<sequence length="416" mass="48427">MTTNQTFAITFLARTDRKEKEICSIYARINVNGKRSEFSVVRSIPLEAWNPTKERIDSKYKDFRKSNAYIEQVRAKITNIHRELVLKEESISAIIIKNIFFGRSDNGKTLIELFEYHNISQVNVLSPGTLKNYYTTHKYISKYLREIKKIDDIILAKINYQFITGFESYLRNYVPSDHHRPLSNNGVMKHLERLRKVTTMAIKLEWLEKDPFERFKFSFNKVDRGYLTDKELNTIKTKSFNIPRLQFVKDLFIFSCYTGLSYIDVINLTNENIIMGIDGEYWIQTIRQKTEMVVNIPLLPVALNILNNYKDHPKSIHGDQLFPSLSNQKLNSYLKEVGDICGIQKSLTFHMARHTFATTVTLSNGVPIETVSKVLGHSNLSTTMIYARVLKTKISEDMHKLKDKLNNQKDKINRCS</sequence>
<dbReference type="PANTHER" id="PTHR30349:SF64">
    <property type="entry name" value="PROPHAGE INTEGRASE INTD-RELATED"/>
    <property type="match status" value="1"/>
</dbReference>
<dbReference type="GO" id="GO:0006310">
    <property type="term" value="P:DNA recombination"/>
    <property type="evidence" value="ECO:0007669"/>
    <property type="project" value="UniProtKB-KW"/>
</dbReference>
<dbReference type="Gene3D" id="1.10.150.130">
    <property type="match status" value="1"/>
</dbReference>
<dbReference type="InterPro" id="IPR035386">
    <property type="entry name" value="Arm-DNA-bind_5"/>
</dbReference>
<comment type="caution">
    <text evidence="5">The sequence shown here is derived from an EMBL/GenBank/DDBJ whole genome shotgun (WGS) entry which is preliminary data.</text>
</comment>